<organism evidence="3">
    <name type="scientific">Diabrotica virgifera virgifera</name>
    <name type="common">western corn rootworm</name>
    <dbReference type="NCBI Taxonomy" id="50390"/>
    <lineage>
        <taxon>Eukaryota</taxon>
        <taxon>Metazoa</taxon>
        <taxon>Ecdysozoa</taxon>
        <taxon>Arthropoda</taxon>
        <taxon>Hexapoda</taxon>
        <taxon>Insecta</taxon>
        <taxon>Pterygota</taxon>
        <taxon>Neoptera</taxon>
        <taxon>Endopterygota</taxon>
        <taxon>Coleoptera</taxon>
        <taxon>Polyphaga</taxon>
        <taxon>Cucujiformia</taxon>
        <taxon>Chrysomeloidea</taxon>
        <taxon>Chrysomelidae</taxon>
        <taxon>Galerucinae</taxon>
        <taxon>Diabroticina</taxon>
        <taxon>Diabroticites</taxon>
        <taxon>Diabrotica</taxon>
    </lineage>
</organism>
<dbReference type="Gene3D" id="3.30.420.10">
    <property type="entry name" value="Ribonuclease H-like superfamily/Ribonuclease H"/>
    <property type="match status" value="1"/>
</dbReference>
<sequence>MVYQYHLTKFVILRPLRSKTADEVCENIVDIFTLFGAPSILQSDNGREFANKVINSLQNVWPNFRIVHGKPRHSQSQGSVERANQDIENMITTWMQDHKTSLWSDGLKYVQLMKNSALHSGIKRSPYEAMFGCPPKHGLSTTQIPTEVISTLESEEDLQNIIDQMKNQRYTENENSNSNEDQNVENSKNTVLTNDNITSNEIDISMVCENSPGNQIAVEEDSYQLTDLDKSTLSIKKHREQAFQCLNEQANRMKHISDHANPPVEKGTTVRIPVPDVDCGGGDARSILGVILEVQDEFYKIGTRDGILRQHYARSQFSPCPKNMINENEVPMDKEVALRTVATAQSSGSGQGFFRCSCKTKCMSKKCFCKKKNVKCNSKCHSSMPCSNK</sequence>
<dbReference type="GO" id="GO:0015074">
    <property type="term" value="P:DNA integration"/>
    <property type="evidence" value="ECO:0007669"/>
    <property type="project" value="InterPro"/>
</dbReference>
<dbReference type="InterPro" id="IPR012337">
    <property type="entry name" value="RNaseH-like_sf"/>
</dbReference>
<evidence type="ECO:0000313" key="3">
    <source>
        <dbReference type="RefSeq" id="XP_028154324.1"/>
    </source>
</evidence>
<proteinExistence type="predicted"/>
<dbReference type="GO" id="GO:0003676">
    <property type="term" value="F:nucleic acid binding"/>
    <property type="evidence" value="ECO:0007669"/>
    <property type="project" value="InterPro"/>
</dbReference>
<dbReference type="SUPFAM" id="SSF53098">
    <property type="entry name" value="Ribonuclease H-like"/>
    <property type="match status" value="1"/>
</dbReference>
<dbReference type="AlphaFoldDB" id="A0A6P7GY04"/>
<feature type="domain" description="Integrase catalytic" evidence="2">
    <location>
        <begin position="1"/>
        <end position="134"/>
    </location>
</feature>
<dbReference type="PANTHER" id="PTHR37984">
    <property type="entry name" value="PROTEIN CBG26694"/>
    <property type="match status" value="1"/>
</dbReference>
<dbReference type="RefSeq" id="XP_028154324.1">
    <property type="nucleotide sequence ID" value="XM_028298523.1"/>
</dbReference>
<dbReference type="InParanoid" id="A0A6P7GY04"/>
<dbReference type="InterPro" id="IPR036397">
    <property type="entry name" value="RNaseH_sf"/>
</dbReference>
<name>A0A6P7GY04_DIAVI</name>
<evidence type="ECO:0000256" key="1">
    <source>
        <dbReference type="SAM" id="MobiDB-lite"/>
    </source>
</evidence>
<evidence type="ECO:0000259" key="2">
    <source>
        <dbReference type="PROSITE" id="PS50994"/>
    </source>
</evidence>
<dbReference type="PANTHER" id="PTHR37984:SF5">
    <property type="entry name" value="PROTEIN NYNRIN-LIKE"/>
    <property type="match status" value="1"/>
</dbReference>
<dbReference type="InterPro" id="IPR050951">
    <property type="entry name" value="Retrovirus_Pol_polyprotein"/>
</dbReference>
<feature type="compositionally biased region" description="Low complexity" evidence="1">
    <location>
        <begin position="173"/>
        <end position="187"/>
    </location>
</feature>
<dbReference type="InterPro" id="IPR001584">
    <property type="entry name" value="Integrase_cat-core"/>
</dbReference>
<feature type="region of interest" description="Disordered" evidence="1">
    <location>
        <begin position="171"/>
        <end position="196"/>
    </location>
</feature>
<reference evidence="3" key="1">
    <citation type="submission" date="2025-08" db="UniProtKB">
        <authorList>
            <consortium name="RefSeq"/>
        </authorList>
    </citation>
    <scope>IDENTIFICATION</scope>
    <source>
        <tissue evidence="3">Whole insect</tissue>
    </source>
</reference>
<accession>A0A6P7GY04</accession>
<protein>
    <submittedName>
        <fullName evidence="3">Uncharacterized protein LOC114347864</fullName>
    </submittedName>
</protein>
<dbReference type="PROSITE" id="PS50994">
    <property type="entry name" value="INTEGRASE"/>
    <property type="match status" value="1"/>
</dbReference>
<gene>
    <name evidence="3" type="primary">LOC114347864</name>
</gene>